<gene>
    <name evidence="5" type="ORF">CSC65_14655</name>
</gene>
<evidence type="ECO:0000256" key="3">
    <source>
        <dbReference type="SAM" id="Phobius"/>
    </source>
</evidence>
<evidence type="ECO:0000313" key="6">
    <source>
        <dbReference type="Proteomes" id="UP000788419"/>
    </source>
</evidence>
<dbReference type="SUPFAM" id="SSF55781">
    <property type="entry name" value="GAF domain-like"/>
    <property type="match status" value="1"/>
</dbReference>
<dbReference type="PROSITE" id="PS50887">
    <property type="entry name" value="GGDEF"/>
    <property type="match status" value="1"/>
</dbReference>
<comment type="caution">
    <text evidence="5">The sequence shown here is derived from an EMBL/GenBank/DDBJ whole genome shotgun (WGS) entry which is preliminary data.</text>
</comment>
<name>A0ABQ6Z3L8_9GAMM</name>
<dbReference type="Pfam" id="PF01590">
    <property type="entry name" value="GAF"/>
    <property type="match status" value="1"/>
</dbReference>
<dbReference type="CDD" id="cd19410">
    <property type="entry name" value="HK9-like_sensor"/>
    <property type="match status" value="1"/>
</dbReference>
<dbReference type="InterPro" id="IPR029787">
    <property type="entry name" value="Nucleotide_cyclase"/>
</dbReference>
<dbReference type="InterPro" id="IPR007891">
    <property type="entry name" value="CHASE3"/>
</dbReference>
<keyword evidence="3" id="KW-0812">Transmembrane</keyword>
<proteinExistence type="predicted"/>
<dbReference type="Gene3D" id="3.30.450.40">
    <property type="match status" value="1"/>
</dbReference>
<dbReference type="EMBL" id="PDWN01000017">
    <property type="protein sequence ID" value="KAF1692202.1"/>
    <property type="molecule type" value="Genomic_DNA"/>
</dbReference>
<evidence type="ECO:0000256" key="2">
    <source>
        <dbReference type="ARBA" id="ARBA00034247"/>
    </source>
</evidence>
<keyword evidence="3" id="KW-0472">Membrane</keyword>
<dbReference type="PANTHER" id="PTHR45138:SF9">
    <property type="entry name" value="DIGUANYLATE CYCLASE DGCM-RELATED"/>
    <property type="match status" value="1"/>
</dbReference>
<dbReference type="PANTHER" id="PTHR45138">
    <property type="entry name" value="REGULATORY COMPONENTS OF SENSORY TRANSDUCTION SYSTEM"/>
    <property type="match status" value="1"/>
</dbReference>
<dbReference type="Proteomes" id="UP000788419">
    <property type="component" value="Unassembled WGS sequence"/>
</dbReference>
<dbReference type="InterPro" id="IPR003018">
    <property type="entry name" value="GAF"/>
</dbReference>
<dbReference type="InterPro" id="IPR000160">
    <property type="entry name" value="GGDEF_dom"/>
</dbReference>
<dbReference type="InterPro" id="IPR043128">
    <property type="entry name" value="Rev_trsase/Diguanyl_cyclase"/>
</dbReference>
<dbReference type="CDD" id="cd01949">
    <property type="entry name" value="GGDEF"/>
    <property type="match status" value="1"/>
</dbReference>
<sequence length="566" mass="62189">MPRRLHLANRIGLPAAALIFAGIGVGVLLGAQRFIADANQVAHTNEVIASVDAVEARLRDAEAAQRGYLLTGDVDYLAIYQVSREQTAPQLDRLERLVRDNPQQLQRVRSLRDLRDRRIAQIEANLGRYRQGGLAAAQAGIDRDVLQVSSAIRSEAQQLLERERELLAARDLSSRRSADVLRLLALLGIPLGIAVVGAVYWLLVREIRRRGRAERSGAEANLRLRESVGQLERHTSDLAELNRYGSLLQNCLKPEEAVALTTQLLSRLLPGTGGTLYRIRASQDYAEELAHWGEHVAASAALLPPEHCWALRRGQPHLLRAHGETLHCAHIEPPAIDVELNTACIPLVAQGNQLGFLYLSSASPAMLARMDLVQAATEQLSMALHNLALQERLRIQSIRDPLTGLFNRRYLEESLARELARCERRAMPLSLLMLDLDHFKAFNDLHGHPGGDALLAGFGHLLGSIARGEDIACRYGGEEFTLILPETTLEQAGRRALEIGDAVRAMRVEHLGSELPAVTVSIGIAGFEGAGDGAEMLMRRADRALYRAKRAGRDRFECEAATASSA</sequence>
<evidence type="ECO:0000259" key="4">
    <source>
        <dbReference type="PROSITE" id="PS50887"/>
    </source>
</evidence>
<reference evidence="5 6" key="1">
    <citation type="submission" date="2017-10" db="EMBL/GenBank/DDBJ databases">
        <title>Whole genome sequencing of members of genus Pseudoxanthomonas.</title>
        <authorList>
            <person name="Kumar S."/>
            <person name="Bansal K."/>
            <person name="Kaur A."/>
            <person name="Patil P."/>
            <person name="Sharma S."/>
            <person name="Patil P.B."/>
        </authorList>
    </citation>
    <scope>NUCLEOTIDE SEQUENCE [LARGE SCALE GENOMIC DNA]</scope>
    <source>
        <strain evidence="5 6">DSM 17801</strain>
    </source>
</reference>
<accession>A0ABQ6Z3L8</accession>
<evidence type="ECO:0000256" key="1">
    <source>
        <dbReference type="ARBA" id="ARBA00012528"/>
    </source>
</evidence>
<dbReference type="Gene3D" id="3.30.70.270">
    <property type="match status" value="1"/>
</dbReference>
<keyword evidence="3" id="KW-1133">Transmembrane helix</keyword>
<dbReference type="InterPro" id="IPR029016">
    <property type="entry name" value="GAF-like_dom_sf"/>
</dbReference>
<feature type="domain" description="GGDEF" evidence="4">
    <location>
        <begin position="427"/>
        <end position="561"/>
    </location>
</feature>
<organism evidence="5 6">
    <name type="scientific">Pseudoxanthomonas daejeonensis</name>
    <dbReference type="NCBI Taxonomy" id="266062"/>
    <lineage>
        <taxon>Bacteria</taxon>
        <taxon>Pseudomonadati</taxon>
        <taxon>Pseudomonadota</taxon>
        <taxon>Gammaproteobacteria</taxon>
        <taxon>Lysobacterales</taxon>
        <taxon>Lysobacteraceae</taxon>
        <taxon>Pseudoxanthomonas</taxon>
    </lineage>
</organism>
<comment type="catalytic activity">
    <reaction evidence="2">
        <text>2 GTP = 3',3'-c-di-GMP + 2 diphosphate</text>
        <dbReference type="Rhea" id="RHEA:24898"/>
        <dbReference type="ChEBI" id="CHEBI:33019"/>
        <dbReference type="ChEBI" id="CHEBI:37565"/>
        <dbReference type="ChEBI" id="CHEBI:58805"/>
        <dbReference type="EC" id="2.7.7.65"/>
    </reaction>
</comment>
<dbReference type="Pfam" id="PF05227">
    <property type="entry name" value="CHASE3"/>
    <property type="match status" value="1"/>
</dbReference>
<evidence type="ECO:0000313" key="5">
    <source>
        <dbReference type="EMBL" id="KAF1692202.1"/>
    </source>
</evidence>
<keyword evidence="6" id="KW-1185">Reference proteome</keyword>
<dbReference type="Pfam" id="PF00990">
    <property type="entry name" value="GGDEF"/>
    <property type="match status" value="1"/>
</dbReference>
<dbReference type="SMART" id="SM00267">
    <property type="entry name" value="GGDEF"/>
    <property type="match status" value="1"/>
</dbReference>
<feature type="transmembrane region" description="Helical" evidence="3">
    <location>
        <begin position="180"/>
        <end position="203"/>
    </location>
</feature>
<dbReference type="RefSeq" id="WP_162411350.1">
    <property type="nucleotide sequence ID" value="NZ_PDWN01000017.1"/>
</dbReference>
<protein>
    <recommendedName>
        <fullName evidence="1">diguanylate cyclase</fullName>
        <ecNumber evidence="1">2.7.7.65</ecNumber>
    </recommendedName>
</protein>
<feature type="transmembrane region" description="Helical" evidence="3">
    <location>
        <begin position="12"/>
        <end position="31"/>
    </location>
</feature>
<dbReference type="SUPFAM" id="SSF55073">
    <property type="entry name" value="Nucleotide cyclase"/>
    <property type="match status" value="1"/>
</dbReference>
<dbReference type="EC" id="2.7.7.65" evidence="1"/>
<dbReference type="InterPro" id="IPR050469">
    <property type="entry name" value="Diguanylate_Cyclase"/>
</dbReference>
<dbReference type="NCBIfam" id="TIGR00254">
    <property type="entry name" value="GGDEF"/>
    <property type="match status" value="1"/>
</dbReference>